<keyword evidence="2" id="KW-0521">NADP</keyword>
<dbReference type="GeneID" id="59291885"/>
<evidence type="ECO:0008006" key="6">
    <source>
        <dbReference type="Google" id="ProtNLM"/>
    </source>
</evidence>
<proteinExistence type="inferred from homology"/>
<comment type="caution">
    <text evidence="4">The sequence shown here is derived from an EMBL/GenBank/DDBJ whole genome shotgun (WGS) entry which is preliminary data.</text>
</comment>
<gene>
    <name evidence="4" type="ORF">HO173_010238</name>
</gene>
<dbReference type="GO" id="GO:0016491">
    <property type="term" value="F:oxidoreductase activity"/>
    <property type="evidence" value="ECO:0007669"/>
    <property type="project" value="UniProtKB-KW"/>
</dbReference>
<keyword evidence="3" id="KW-0560">Oxidoreductase</keyword>
<evidence type="ECO:0000256" key="1">
    <source>
        <dbReference type="ARBA" id="ARBA00006484"/>
    </source>
</evidence>
<dbReference type="SUPFAM" id="SSF51735">
    <property type="entry name" value="NAD(P)-binding Rossmann-fold domains"/>
    <property type="match status" value="1"/>
</dbReference>
<dbReference type="PANTHER" id="PTHR43477:SF1">
    <property type="entry name" value="DIHYDROANTICAPSIN 7-DEHYDROGENASE"/>
    <property type="match status" value="1"/>
</dbReference>
<reference evidence="4 5" key="1">
    <citation type="journal article" date="2020" name="Genomics">
        <title>Complete, high-quality genomes from long-read metagenomic sequencing of two wolf lichen thalli reveals enigmatic genome architecture.</title>
        <authorList>
            <person name="McKenzie S.K."/>
            <person name="Walston R.F."/>
            <person name="Allen J.L."/>
        </authorList>
    </citation>
    <scope>NUCLEOTIDE SEQUENCE [LARGE SCALE GENOMIC DNA]</scope>
    <source>
        <strain evidence="4">WasteWater2</strain>
    </source>
</reference>
<comment type="similarity">
    <text evidence="1">Belongs to the short-chain dehydrogenases/reductases (SDR) family.</text>
</comment>
<dbReference type="Proteomes" id="UP000578531">
    <property type="component" value="Unassembled WGS sequence"/>
</dbReference>
<dbReference type="EMBL" id="JACCJC010000056">
    <property type="protein sequence ID" value="KAF6231486.1"/>
    <property type="molecule type" value="Genomic_DNA"/>
</dbReference>
<sequence>MPTIVTVLVGTGTSKDDSHRIRGRKARTTLDENVRVAIASSSENKVNNAVERLKSAFPNGQVTGHVAKLGGDDTESSGSPVVKPFHEVDFTYLIEAAPLPLPTPLLIVNLVPKSVKSDYTSFLILTGGRVGEKPLANWSVFAPYASALYGLTRNLALDMKPARVNLVSLGGTDTELCGEKGDQMRGTVAKSAFLGKAGSAEEVAEAYIYFMKDTNAMGSMIGTSGGSLQSQKLERGCLKRCDFHTKRLPPLVLPPSSTLPFPSLAHRLCAGLRRHRRILYRLMTDLLKPLAPLAATSAKESRFTSASTRSPSIESLPQRLRSSVWCLPIAIAPNPAGHTYPRTLHHSPLDPRLPLSVALPLAAWQRTLERFMEAASQRLKTVALSASSSNLAARDVSIIIPTNGTGIQFVVGALASWLAIDPLEVIMVTIDNQVQPLNALIDKSLEGTEHSRAIVTVLVRFAAGKRKQMARDLERAKGSITVFVDDDVFWQPLLLRHVLPSML</sequence>
<dbReference type="RefSeq" id="XP_037160918.1">
    <property type="nucleotide sequence ID" value="XM_037312124.1"/>
</dbReference>
<dbReference type="AlphaFoldDB" id="A0A8H6FMZ6"/>
<evidence type="ECO:0000313" key="5">
    <source>
        <dbReference type="Proteomes" id="UP000578531"/>
    </source>
</evidence>
<accession>A0A8H6FMZ6</accession>
<dbReference type="OrthoDB" id="294295at2759"/>
<dbReference type="PANTHER" id="PTHR43477">
    <property type="entry name" value="DIHYDROANTICAPSIN 7-DEHYDROGENASE"/>
    <property type="match status" value="1"/>
</dbReference>
<dbReference type="InterPro" id="IPR057571">
    <property type="entry name" value="SDR_PhqE-like"/>
</dbReference>
<keyword evidence="5" id="KW-1185">Reference proteome</keyword>
<dbReference type="InterPro" id="IPR036291">
    <property type="entry name" value="NAD(P)-bd_dom_sf"/>
</dbReference>
<dbReference type="Pfam" id="PF23441">
    <property type="entry name" value="SDR"/>
    <property type="match status" value="1"/>
</dbReference>
<name>A0A8H6FMZ6_9LECA</name>
<dbReference type="PRINTS" id="PR00081">
    <property type="entry name" value="GDHRDH"/>
</dbReference>
<organism evidence="4 5">
    <name type="scientific">Letharia columbiana</name>
    <dbReference type="NCBI Taxonomy" id="112416"/>
    <lineage>
        <taxon>Eukaryota</taxon>
        <taxon>Fungi</taxon>
        <taxon>Dikarya</taxon>
        <taxon>Ascomycota</taxon>
        <taxon>Pezizomycotina</taxon>
        <taxon>Lecanoromycetes</taxon>
        <taxon>OSLEUM clade</taxon>
        <taxon>Lecanoromycetidae</taxon>
        <taxon>Lecanorales</taxon>
        <taxon>Lecanorineae</taxon>
        <taxon>Parmeliaceae</taxon>
        <taxon>Letharia</taxon>
    </lineage>
</organism>
<protein>
    <recommendedName>
        <fullName evidence="6">Glycosyltransferase family 2 protein</fullName>
    </recommendedName>
</protein>
<evidence type="ECO:0000256" key="2">
    <source>
        <dbReference type="ARBA" id="ARBA00022857"/>
    </source>
</evidence>
<dbReference type="InterPro" id="IPR051122">
    <property type="entry name" value="SDR_DHRS6-like"/>
</dbReference>
<dbReference type="Gene3D" id="3.40.50.720">
    <property type="entry name" value="NAD(P)-binding Rossmann-like Domain"/>
    <property type="match status" value="1"/>
</dbReference>
<evidence type="ECO:0000313" key="4">
    <source>
        <dbReference type="EMBL" id="KAF6231486.1"/>
    </source>
</evidence>
<evidence type="ECO:0000256" key="3">
    <source>
        <dbReference type="ARBA" id="ARBA00023002"/>
    </source>
</evidence>
<dbReference type="InterPro" id="IPR002347">
    <property type="entry name" value="SDR_fam"/>
</dbReference>